<dbReference type="PANTHER" id="PTHR46480:SF1">
    <property type="entry name" value="VOLTAGE-GATED HYDROGEN CHANNEL 1"/>
    <property type="match status" value="1"/>
</dbReference>
<dbReference type="GO" id="GO:0034702">
    <property type="term" value="C:monoatomic ion channel complex"/>
    <property type="evidence" value="ECO:0007669"/>
    <property type="project" value="UniProtKB-KW"/>
</dbReference>
<dbReference type="InterPro" id="IPR005821">
    <property type="entry name" value="Ion_trans_dom"/>
</dbReference>
<feature type="transmembrane region" description="Helical" evidence="14">
    <location>
        <begin position="92"/>
        <end position="112"/>
    </location>
</feature>
<dbReference type="STRING" id="1314790.A0A1Y1Y1Z8"/>
<keyword evidence="5 14" id="KW-0812">Transmembrane</keyword>
<dbReference type="Proteomes" id="UP000193498">
    <property type="component" value="Unassembled WGS sequence"/>
</dbReference>
<name>A0A1Y1Y1Z8_9FUNG</name>
<evidence type="ECO:0000259" key="15">
    <source>
        <dbReference type="Pfam" id="PF00520"/>
    </source>
</evidence>
<dbReference type="InterPro" id="IPR027359">
    <property type="entry name" value="Volt_channel_dom_sf"/>
</dbReference>
<comment type="subcellular location">
    <subcellularLocation>
        <location evidence="1">Cell membrane</location>
        <topology evidence="1">Multi-pass membrane protein</topology>
    </subcellularLocation>
</comment>
<keyword evidence="3" id="KW-0813">Transport</keyword>
<dbReference type="AlphaFoldDB" id="A0A1Y1Y1Z8"/>
<dbReference type="OrthoDB" id="427456at2759"/>
<proteinExistence type="predicted"/>
<gene>
    <name evidence="16" type="ORF">K493DRAFT_303656</name>
</gene>
<feature type="coiled-coil region" evidence="13">
    <location>
        <begin position="182"/>
        <end position="223"/>
    </location>
</feature>
<evidence type="ECO:0000256" key="9">
    <source>
        <dbReference type="ARBA" id="ARBA00023065"/>
    </source>
</evidence>
<keyword evidence="4" id="KW-1003">Cell membrane</keyword>
<dbReference type="InParanoid" id="A0A1Y1Y1Z8"/>
<keyword evidence="9" id="KW-0406">Ion transport</keyword>
<evidence type="ECO:0000256" key="10">
    <source>
        <dbReference type="ARBA" id="ARBA00023136"/>
    </source>
</evidence>
<dbReference type="InterPro" id="IPR031846">
    <property type="entry name" value="Hvcn1"/>
</dbReference>
<evidence type="ECO:0000256" key="3">
    <source>
        <dbReference type="ARBA" id="ARBA00022448"/>
    </source>
</evidence>
<keyword evidence="11" id="KW-0407">Ion channel</keyword>
<evidence type="ECO:0000256" key="13">
    <source>
        <dbReference type="SAM" id="Coils"/>
    </source>
</evidence>
<reference evidence="16 17" key="1">
    <citation type="submission" date="2016-07" db="EMBL/GenBank/DDBJ databases">
        <title>Pervasive Adenine N6-methylation of Active Genes in Fungi.</title>
        <authorList>
            <consortium name="DOE Joint Genome Institute"/>
            <person name="Mondo S.J."/>
            <person name="Dannebaum R.O."/>
            <person name="Kuo R.C."/>
            <person name="Labutti K."/>
            <person name="Haridas S."/>
            <person name="Kuo A."/>
            <person name="Salamov A."/>
            <person name="Ahrendt S.R."/>
            <person name="Lipzen A."/>
            <person name="Sullivan W."/>
            <person name="Andreopoulos W.B."/>
            <person name="Clum A."/>
            <person name="Lindquist E."/>
            <person name="Daum C."/>
            <person name="Ramamoorthy G.K."/>
            <person name="Gryganskyi A."/>
            <person name="Culley D."/>
            <person name="Magnuson J.K."/>
            <person name="James T.Y."/>
            <person name="O'Malley M.A."/>
            <person name="Stajich J.E."/>
            <person name="Spatafora J.W."/>
            <person name="Visel A."/>
            <person name="Grigoriev I.V."/>
        </authorList>
    </citation>
    <scope>NUCLEOTIDE SEQUENCE [LARGE SCALE GENOMIC DNA]</scope>
    <source>
        <strain evidence="16 17">CBS 931.73</strain>
    </source>
</reference>
<dbReference type="GO" id="GO:0005886">
    <property type="term" value="C:plasma membrane"/>
    <property type="evidence" value="ECO:0007669"/>
    <property type="project" value="UniProtKB-SubCell"/>
</dbReference>
<evidence type="ECO:0000256" key="14">
    <source>
        <dbReference type="SAM" id="Phobius"/>
    </source>
</evidence>
<keyword evidence="10 14" id="KW-0472">Membrane</keyword>
<keyword evidence="8 13" id="KW-0175">Coiled coil</keyword>
<evidence type="ECO:0000256" key="2">
    <source>
        <dbReference type="ARBA" id="ARBA00015897"/>
    </source>
</evidence>
<evidence type="ECO:0000256" key="1">
    <source>
        <dbReference type="ARBA" id="ARBA00004651"/>
    </source>
</evidence>
<evidence type="ECO:0000256" key="5">
    <source>
        <dbReference type="ARBA" id="ARBA00022692"/>
    </source>
</evidence>
<evidence type="ECO:0000313" key="16">
    <source>
        <dbReference type="EMBL" id="ORX92032.1"/>
    </source>
</evidence>
<keyword evidence="17" id="KW-1185">Reference proteome</keyword>
<dbReference type="Pfam" id="PF00520">
    <property type="entry name" value="Ion_trans"/>
    <property type="match status" value="1"/>
</dbReference>
<feature type="transmembrane region" description="Helical" evidence="14">
    <location>
        <begin position="48"/>
        <end position="72"/>
    </location>
</feature>
<feature type="domain" description="Ion transport" evidence="15">
    <location>
        <begin position="46"/>
        <end position="174"/>
    </location>
</feature>
<sequence>MTSSSVAEHVVVDNLSSVTVEELMSDLQSKEPHTISEKIVHIMESQNFHYTIISLVLLDLVIVLTELVLSLYEAEGLLLNEHALQIGQDVLFALSLSILGLFMLEIVLKLIFMGIHYFLNFWGMLDLIVVVTSFVLEVYFHVVDDATHKSVSSAIILFRFWKILRVIHAVAHSVESKNRQIIDATNKEKIRAEKRVNMYKTKYKKLREEHKQLQIAMEALRMERYVNLLPKLDGLECD</sequence>
<evidence type="ECO:0000256" key="7">
    <source>
        <dbReference type="ARBA" id="ARBA00022989"/>
    </source>
</evidence>
<evidence type="ECO:0000256" key="6">
    <source>
        <dbReference type="ARBA" id="ARBA00022882"/>
    </source>
</evidence>
<dbReference type="PANTHER" id="PTHR46480">
    <property type="entry name" value="F20B24.22"/>
    <property type="match status" value="1"/>
</dbReference>
<protein>
    <recommendedName>
        <fullName evidence="2">Voltage-gated hydrogen channel 1</fullName>
    </recommendedName>
    <alternativeName>
        <fullName evidence="12">Hydrogen voltage-gated channel 1</fullName>
    </alternativeName>
</protein>
<keyword evidence="7 14" id="KW-1133">Transmembrane helix</keyword>
<evidence type="ECO:0000313" key="17">
    <source>
        <dbReference type="Proteomes" id="UP000193498"/>
    </source>
</evidence>
<organism evidence="16 17">
    <name type="scientific">Basidiobolus meristosporus CBS 931.73</name>
    <dbReference type="NCBI Taxonomy" id="1314790"/>
    <lineage>
        <taxon>Eukaryota</taxon>
        <taxon>Fungi</taxon>
        <taxon>Fungi incertae sedis</taxon>
        <taxon>Zoopagomycota</taxon>
        <taxon>Entomophthoromycotina</taxon>
        <taxon>Basidiobolomycetes</taxon>
        <taxon>Basidiobolales</taxon>
        <taxon>Basidiobolaceae</taxon>
        <taxon>Basidiobolus</taxon>
    </lineage>
</organism>
<feature type="transmembrane region" description="Helical" evidence="14">
    <location>
        <begin position="119"/>
        <end position="140"/>
    </location>
</feature>
<dbReference type="Gene3D" id="1.20.120.350">
    <property type="entry name" value="Voltage-gated potassium channels. Chain C"/>
    <property type="match status" value="1"/>
</dbReference>
<dbReference type="SUPFAM" id="SSF81324">
    <property type="entry name" value="Voltage-gated potassium channels"/>
    <property type="match status" value="1"/>
</dbReference>
<dbReference type="EMBL" id="MCFE01000296">
    <property type="protein sequence ID" value="ORX92032.1"/>
    <property type="molecule type" value="Genomic_DNA"/>
</dbReference>
<dbReference type="GO" id="GO:0030171">
    <property type="term" value="F:voltage-gated proton channel activity"/>
    <property type="evidence" value="ECO:0007669"/>
    <property type="project" value="InterPro"/>
</dbReference>
<keyword evidence="6" id="KW-0851">Voltage-gated channel</keyword>
<comment type="caution">
    <text evidence="16">The sequence shown here is derived from an EMBL/GenBank/DDBJ whole genome shotgun (WGS) entry which is preliminary data.</text>
</comment>
<evidence type="ECO:0000256" key="8">
    <source>
        <dbReference type="ARBA" id="ARBA00023054"/>
    </source>
</evidence>
<evidence type="ECO:0000256" key="12">
    <source>
        <dbReference type="ARBA" id="ARBA00031989"/>
    </source>
</evidence>
<evidence type="ECO:0000256" key="11">
    <source>
        <dbReference type="ARBA" id="ARBA00023303"/>
    </source>
</evidence>
<accession>A0A1Y1Y1Z8</accession>
<evidence type="ECO:0000256" key="4">
    <source>
        <dbReference type="ARBA" id="ARBA00022475"/>
    </source>
</evidence>